<dbReference type="OMA" id="YEQNISG"/>
<feature type="compositionally biased region" description="Low complexity" evidence="5">
    <location>
        <begin position="111"/>
        <end position="134"/>
    </location>
</feature>
<dbReference type="OrthoDB" id="10132686at2759"/>
<dbReference type="AlphaFoldDB" id="A0A914A4E9"/>
<dbReference type="PANTHER" id="PTHR15549:SF26">
    <property type="entry name" value="AXIAL BUDDING PATTERN PROTEIN 2-RELATED"/>
    <property type="match status" value="1"/>
</dbReference>
<feature type="compositionally biased region" description="Polar residues" evidence="5">
    <location>
        <begin position="306"/>
        <end position="320"/>
    </location>
</feature>
<keyword evidence="4 6" id="KW-0472">Membrane</keyword>
<evidence type="ECO:0000256" key="6">
    <source>
        <dbReference type="SAM" id="Phobius"/>
    </source>
</evidence>
<evidence type="ECO:0000256" key="4">
    <source>
        <dbReference type="ARBA" id="ARBA00023136"/>
    </source>
</evidence>
<keyword evidence="3 6" id="KW-1133">Transmembrane helix</keyword>
<evidence type="ECO:0000256" key="2">
    <source>
        <dbReference type="ARBA" id="ARBA00022692"/>
    </source>
</evidence>
<feature type="region of interest" description="Disordered" evidence="5">
    <location>
        <begin position="111"/>
        <end position="137"/>
    </location>
</feature>
<evidence type="ECO:0000256" key="1">
    <source>
        <dbReference type="ARBA" id="ARBA00004167"/>
    </source>
</evidence>
<feature type="transmembrane region" description="Helical" evidence="6">
    <location>
        <begin position="172"/>
        <end position="190"/>
    </location>
</feature>
<name>A0A914A4E9_PATMI</name>
<dbReference type="PANTHER" id="PTHR15549">
    <property type="entry name" value="PAIRED IMMUNOGLOBULIN-LIKE TYPE 2 RECEPTOR"/>
    <property type="match status" value="1"/>
</dbReference>
<dbReference type="Proteomes" id="UP000887568">
    <property type="component" value="Unplaced"/>
</dbReference>
<feature type="region of interest" description="Disordered" evidence="5">
    <location>
        <begin position="426"/>
        <end position="445"/>
    </location>
</feature>
<evidence type="ECO:0000313" key="8">
    <source>
        <dbReference type="Proteomes" id="UP000887568"/>
    </source>
</evidence>
<feature type="transmembrane region" description="Helical" evidence="6">
    <location>
        <begin position="7"/>
        <end position="26"/>
    </location>
</feature>
<reference evidence="7" key="1">
    <citation type="submission" date="2022-11" db="UniProtKB">
        <authorList>
            <consortium name="EnsemblMetazoa"/>
        </authorList>
    </citation>
    <scope>IDENTIFICATION</scope>
</reference>
<accession>A0A914A4E9</accession>
<proteinExistence type="predicted"/>
<dbReference type="GO" id="GO:0016020">
    <property type="term" value="C:membrane"/>
    <property type="evidence" value="ECO:0007669"/>
    <property type="project" value="UniProtKB-SubCell"/>
</dbReference>
<evidence type="ECO:0000256" key="5">
    <source>
        <dbReference type="SAM" id="MobiDB-lite"/>
    </source>
</evidence>
<keyword evidence="2 6" id="KW-0812">Transmembrane</keyword>
<dbReference type="GO" id="GO:0071944">
    <property type="term" value="C:cell periphery"/>
    <property type="evidence" value="ECO:0007669"/>
    <property type="project" value="UniProtKB-ARBA"/>
</dbReference>
<feature type="region of interest" description="Disordered" evidence="5">
    <location>
        <begin position="273"/>
        <end position="374"/>
    </location>
</feature>
<comment type="subcellular location">
    <subcellularLocation>
        <location evidence="1">Membrane</location>
        <topology evidence="1">Single-pass membrane protein</topology>
    </subcellularLocation>
</comment>
<sequence>MVLFGRNYTFGSGIVTIVLWMVISLVSTTQPVDTSQANKRKRRGSDEWVPPVVQNFCPCFFKRISGVVKLVTAYQSLHVEDIFRSPSLNHVFSDGQQVYFTQSPCPTTIAPTSTTLPPTTTSTTAHPTPTSPTTREQATTFAPYTTTDEATEGGTEMQMTASPGPMPLFIQYWLPALLGLLLVILLVALFRRRRRSRQTSAELKLRSETRSAGVYYSPCSDSGPLDVNPTGEVTIGDAPTLLNPSYERNIAGTELERSGDFFCPPMSDTPNQLKAKGRVRSPGHPGEVHGNPPALLGNFNVAFSEGNYSDVSPEQASSEHSPIPDAGYDNPGGFVGPNGGQTEPLKHPRKNPKSQPGHGYEEPMCEGQRSPFEGAHNPVAYEVASISPRGSLSTSPNPDTSYEVASINPAGQLEAAPRYTKVDKSSGVLGPVSGEKSPGADSGYEVASISPGNSPASASAKLRYDYAYAYTSPAGYPPGKPSQVNQYNVVQPQCKEGDGEYSMLSRNKGEGYPTSPTVPIIMSVNEYNTIHIPSKN</sequence>
<evidence type="ECO:0000313" key="7">
    <source>
        <dbReference type="EnsemblMetazoa" id="XP_038058570.1"/>
    </source>
</evidence>
<dbReference type="RefSeq" id="XP_038058570.1">
    <property type="nucleotide sequence ID" value="XM_038202642.1"/>
</dbReference>
<keyword evidence="8" id="KW-1185">Reference proteome</keyword>
<dbReference type="GeneID" id="119729849"/>
<dbReference type="InterPro" id="IPR051694">
    <property type="entry name" value="Immunoregulatory_rcpt-like"/>
</dbReference>
<organism evidence="7 8">
    <name type="scientific">Patiria miniata</name>
    <name type="common">Bat star</name>
    <name type="synonym">Asterina miniata</name>
    <dbReference type="NCBI Taxonomy" id="46514"/>
    <lineage>
        <taxon>Eukaryota</taxon>
        <taxon>Metazoa</taxon>
        <taxon>Echinodermata</taxon>
        <taxon>Eleutherozoa</taxon>
        <taxon>Asterozoa</taxon>
        <taxon>Asteroidea</taxon>
        <taxon>Valvatacea</taxon>
        <taxon>Valvatida</taxon>
        <taxon>Asterinidae</taxon>
        <taxon>Patiria</taxon>
    </lineage>
</organism>
<protein>
    <submittedName>
        <fullName evidence="7">Uncharacterized protein</fullName>
    </submittedName>
</protein>
<evidence type="ECO:0000256" key="3">
    <source>
        <dbReference type="ARBA" id="ARBA00022989"/>
    </source>
</evidence>
<dbReference type="EnsemblMetazoa" id="XM_038202642.1">
    <property type="protein sequence ID" value="XP_038058570.1"/>
    <property type="gene ID" value="LOC119729849"/>
</dbReference>